<dbReference type="InterPro" id="IPR016047">
    <property type="entry name" value="M23ase_b-sheet_dom"/>
</dbReference>
<dbReference type="RefSeq" id="WP_077537743.1">
    <property type="nucleotide sequence ID" value="NZ_CP019628.1"/>
</dbReference>
<dbReference type="Pfam" id="PF01551">
    <property type="entry name" value="Peptidase_M23"/>
    <property type="match status" value="1"/>
</dbReference>
<organism evidence="3 4">
    <name type="scientific">Pseudoalteromonas aliena</name>
    <dbReference type="NCBI Taxonomy" id="247523"/>
    <lineage>
        <taxon>Bacteria</taxon>
        <taxon>Pseudomonadati</taxon>
        <taxon>Pseudomonadota</taxon>
        <taxon>Gammaproteobacteria</taxon>
        <taxon>Alteromonadales</taxon>
        <taxon>Pseudoalteromonadaceae</taxon>
        <taxon>Pseudoalteromonas</taxon>
    </lineage>
</organism>
<feature type="domain" description="M23ase beta-sheet core" evidence="2">
    <location>
        <begin position="205"/>
        <end position="281"/>
    </location>
</feature>
<evidence type="ECO:0000256" key="1">
    <source>
        <dbReference type="SAM" id="SignalP"/>
    </source>
</evidence>
<name>A0A1Q2H137_9GAMM</name>
<dbReference type="PANTHER" id="PTHR21666:SF286">
    <property type="entry name" value="LIPOPROTEIN NLPD"/>
    <property type="match status" value="1"/>
</dbReference>
<dbReference type="GO" id="GO:0004222">
    <property type="term" value="F:metalloendopeptidase activity"/>
    <property type="evidence" value="ECO:0007669"/>
    <property type="project" value="TreeGrafter"/>
</dbReference>
<protein>
    <recommendedName>
        <fullName evidence="2">M23ase beta-sheet core domain-containing protein</fullName>
    </recommendedName>
</protein>
<dbReference type="PANTHER" id="PTHR21666">
    <property type="entry name" value="PEPTIDASE-RELATED"/>
    <property type="match status" value="1"/>
</dbReference>
<evidence type="ECO:0000313" key="4">
    <source>
        <dbReference type="Proteomes" id="UP000188243"/>
    </source>
</evidence>
<keyword evidence="1" id="KW-0732">Signal</keyword>
<reference evidence="3 4" key="1">
    <citation type="submission" date="2017-02" db="EMBL/GenBank/DDBJ databases">
        <title>Complete genome sequence of the cold-active Pseudoalteromonas aliena strain EH1 isolated from Arctic seawater.</title>
        <authorList>
            <person name="Kim E."/>
            <person name="Heo E."/>
            <person name="Kim H."/>
            <person name="Kim D."/>
        </authorList>
    </citation>
    <scope>NUCLEOTIDE SEQUENCE [LARGE SCALE GENOMIC DNA]</scope>
    <source>
        <strain evidence="3 4">EH1</strain>
    </source>
</reference>
<feature type="chain" id="PRO_5012885251" description="M23ase beta-sheet core domain-containing protein" evidence="1">
    <location>
        <begin position="22"/>
        <end position="319"/>
    </location>
</feature>
<proteinExistence type="predicted"/>
<gene>
    <name evidence="3" type="ORF">B0W48_15705</name>
</gene>
<dbReference type="InterPro" id="IPR050570">
    <property type="entry name" value="Cell_wall_metabolism_enzyme"/>
</dbReference>
<dbReference type="InterPro" id="IPR011055">
    <property type="entry name" value="Dup_hybrid_motif"/>
</dbReference>
<dbReference type="Proteomes" id="UP000188243">
    <property type="component" value="Chromosome"/>
</dbReference>
<dbReference type="Gene3D" id="2.70.70.10">
    <property type="entry name" value="Glucose Permease (Domain IIA)"/>
    <property type="match status" value="1"/>
</dbReference>
<dbReference type="KEGG" id="paln:B0W48_15705"/>
<feature type="signal peptide" evidence="1">
    <location>
        <begin position="1"/>
        <end position="21"/>
    </location>
</feature>
<dbReference type="EMBL" id="CP019628">
    <property type="protein sequence ID" value="AQQ01088.1"/>
    <property type="molecule type" value="Genomic_DNA"/>
</dbReference>
<sequence>MRLLTSSALAAIIMITNSSYANEYTAVLSEGKHRLQFDNNTTEHKFTLSGSELMRLSLSHDRDVDIDMYVNYGDNPVPLNSSSNLANRCAPWNAPSITQYNGSQEECSVNLAKTNQNEQFKVLFKYSSDNPVSNEAIVRYYPIDCKPYLYSTRTVLKLCPVTHAQERHNYSYTENYRWKVTPESPLHTDGDIHARDINRGGGNSDKGEHLFAGFSGKVIFAGYSSGYGYNIVIYNSQYKVAARYAHLSYYTDETSVATGQHIGQIGNSGTIDAHLHMAVYRDLEIDSSGYNSLVQGKRPALKYAAQFEFPSRNEFDIRP</sequence>
<evidence type="ECO:0000313" key="3">
    <source>
        <dbReference type="EMBL" id="AQQ01088.1"/>
    </source>
</evidence>
<dbReference type="CDD" id="cd12797">
    <property type="entry name" value="M23_peptidase"/>
    <property type="match status" value="1"/>
</dbReference>
<dbReference type="SUPFAM" id="SSF51261">
    <property type="entry name" value="Duplicated hybrid motif"/>
    <property type="match status" value="1"/>
</dbReference>
<accession>A0A1Q2H137</accession>
<dbReference type="AlphaFoldDB" id="A0A1Q2H137"/>
<evidence type="ECO:0000259" key="2">
    <source>
        <dbReference type="Pfam" id="PF01551"/>
    </source>
</evidence>